<dbReference type="SUPFAM" id="SSF56925">
    <property type="entry name" value="OMPA-like"/>
    <property type="match status" value="1"/>
</dbReference>
<dbReference type="InterPro" id="IPR005618">
    <property type="entry name" value="OMPW"/>
</dbReference>
<dbReference type="Pfam" id="PF03922">
    <property type="entry name" value="OmpW"/>
    <property type="match status" value="1"/>
</dbReference>
<gene>
    <name evidence="3" type="ORF">QNA08_16245</name>
</gene>
<evidence type="ECO:0000256" key="2">
    <source>
        <dbReference type="SAM" id="SignalP"/>
    </source>
</evidence>
<dbReference type="InterPro" id="IPR011250">
    <property type="entry name" value="OMP/PagP_B-barrel"/>
</dbReference>
<dbReference type="PANTHER" id="PTHR36920">
    <property type="match status" value="1"/>
</dbReference>
<protein>
    <submittedName>
        <fullName evidence="3">OmpW family protein</fullName>
    </submittedName>
</protein>
<feature type="signal peptide" evidence="2">
    <location>
        <begin position="1"/>
        <end position="24"/>
    </location>
</feature>
<name>A0ABT7AMI1_9HYPH</name>
<keyword evidence="2" id="KW-0732">Signal</keyword>
<feature type="chain" id="PRO_5047452804" evidence="2">
    <location>
        <begin position="25"/>
        <end position="233"/>
    </location>
</feature>
<evidence type="ECO:0000313" key="3">
    <source>
        <dbReference type="EMBL" id="MDJ1159776.1"/>
    </source>
</evidence>
<comment type="caution">
    <text evidence="3">The sequence shown here is derived from an EMBL/GenBank/DDBJ whole genome shotgun (WGS) entry which is preliminary data.</text>
</comment>
<proteinExistence type="inferred from homology"/>
<organism evidence="3 4">
    <name type="scientific">Chelatococcus albus</name>
    <dbReference type="NCBI Taxonomy" id="3047466"/>
    <lineage>
        <taxon>Bacteria</taxon>
        <taxon>Pseudomonadati</taxon>
        <taxon>Pseudomonadota</taxon>
        <taxon>Alphaproteobacteria</taxon>
        <taxon>Hyphomicrobiales</taxon>
        <taxon>Chelatococcaceae</taxon>
        <taxon>Chelatococcus</taxon>
    </lineage>
</organism>
<comment type="similarity">
    <text evidence="1">Belongs to the OmpW/AlkL family.</text>
</comment>
<sequence length="233" mass="24923">MSRLLTALLLSATVLAGAAAGVSAADLPARHAPVAPPPAVDSWSPWMLRVRALGVVPQESSSLELNGTAIAGDKVSINNTVVPELDITYFFTKNIAVELILGTTPHNIRAAGSIAGLGPIGRTWLLPPTLTLQYHFDINERIKPYVGAGVNYTFFYNTKAKGVFSSLDVENSFGFALQAGVDIMLDRHWGVNLDVKKIFLEPDVKATIPGVGLVTGKVKIDPWLIGGGLTYRF</sequence>
<evidence type="ECO:0000313" key="4">
    <source>
        <dbReference type="Proteomes" id="UP001321492"/>
    </source>
</evidence>
<accession>A0ABT7AMI1</accession>
<dbReference type="Gene3D" id="2.40.160.20">
    <property type="match status" value="1"/>
</dbReference>
<reference evidence="3 4" key="1">
    <citation type="submission" date="2023-05" db="EMBL/GenBank/DDBJ databases">
        <title>Chelatococcus sp. nov., a moderately thermophilic bacterium isolated from hot spring microbial mat.</title>
        <authorList>
            <person name="Hu C.-J."/>
            <person name="Li W.-J."/>
        </authorList>
    </citation>
    <scope>NUCLEOTIDE SEQUENCE [LARGE SCALE GENOMIC DNA]</scope>
    <source>
        <strain evidence="3 4">SYSU G07232</strain>
    </source>
</reference>
<evidence type="ECO:0000256" key="1">
    <source>
        <dbReference type="ARBA" id="ARBA00009330"/>
    </source>
</evidence>
<keyword evidence="4" id="KW-1185">Reference proteome</keyword>
<dbReference type="Proteomes" id="UP001321492">
    <property type="component" value="Unassembled WGS sequence"/>
</dbReference>
<dbReference type="RefSeq" id="WP_283741771.1">
    <property type="nucleotide sequence ID" value="NZ_JASJEV010000012.1"/>
</dbReference>
<dbReference type="EMBL" id="JASJEV010000012">
    <property type="protein sequence ID" value="MDJ1159776.1"/>
    <property type="molecule type" value="Genomic_DNA"/>
</dbReference>
<dbReference type="PANTHER" id="PTHR36920:SF1">
    <property type="entry name" value="OUTER MEMBRANE PROTEIN W"/>
    <property type="match status" value="1"/>
</dbReference>